<accession>A0ABX7K8M4</accession>
<dbReference type="Gene3D" id="2.180.10.10">
    <property type="entry name" value="RHS repeat-associated core"/>
    <property type="match status" value="2"/>
</dbReference>
<keyword evidence="5" id="KW-1185">Reference proteome</keyword>
<dbReference type="InterPro" id="IPR050708">
    <property type="entry name" value="T6SS_VgrG/RHS"/>
</dbReference>
<dbReference type="InterPro" id="IPR022385">
    <property type="entry name" value="Rhs_assc_core"/>
</dbReference>
<dbReference type="InterPro" id="IPR006530">
    <property type="entry name" value="YD"/>
</dbReference>
<dbReference type="NCBIfam" id="TIGR01643">
    <property type="entry name" value="YD_repeat_2x"/>
    <property type="match status" value="1"/>
</dbReference>
<dbReference type="PANTHER" id="PTHR32305:SF15">
    <property type="entry name" value="PROTEIN RHSA-RELATED"/>
    <property type="match status" value="1"/>
</dbReference>
<evidence type="ECO:0000259" key="3">
    <source>
        <dbReference type="Pfam" id="PF25023"/>
    </source>
</evidence>
<dbReference type="Pfam" id="PF25023">
    <property type="entry name" value="TEN_YD-shell"/>
    <property type="match status" value="2"/>
</dbReference>
<feature type="region of interest" description="Disordered" evidence="2">
    <location>
        <begin position="878"/>
        <end position="917"/>
    </location>
</feature>
<dbReference type="EMBL" id="CP061510">
    <property type="protein sequence ID" value="QSB44329.1"/>
    <property type="molecule type" value="Genomic_DNA"/>
</dbReference>
<evidence type="ECO:0000313" key="4">
    <source>
        <dbReference type="EMBL" id="QSB44329.1"/>
    </source>
</evidence>
<feature type="domain" description="Teneurin-like YD-shell" evidence="3">
    <location>
        <begin position="491"/>
        <end position="650"/>
    </location>
</feature>
<organism evidence="4 5">
    <name type="scientific">Tsuneonella flava</name>
    <dbReference type="NCBI Taxonomy" id="2055955"/>
    <lineage>
        <taxon>Bacteria</taxon>
        <taxon>Pseudomonadati</taxon>
        <taxon>Pseudomonadota</taxon>
        <taxon>Alphaproteobacteria</taxon>
        <taxon>Sphingomonadales</taxon>
        <taxon>Erythrobacteraceae</taxon>
        <taxon>Tsuneonella</taxon>
    </lineage>
</organism>
<evidence type="ECO:0000313" key="5">
    <source>
        <dbReference type="Proteomes" id="UP000663637"/>
    </source>
</evidence>
<protein>
    <submittedName>
        <fullName evidence="4">RHS repeat-associated core domain-containing protein</fullName>
    </submittedName>
</protein>
<reference evidence="4 5" key="1">
    <citation type="submission" date="2020-09" db="EMBL/GenBank/DDBJ databases">
        <title>Complete genome sequence of altererythrobacter flavus SS-21NJ, isolated from Dongying oil sludge in Shandong province.</title>
        <authorList>
            <person name="Sun S."/>
            <person name="Zhang Z."/>
        </authorList>
    </citation>
    <scope>NUCLEOTIDE SEQUENCE [LARGE SCALE GENOMIC DNA]</scope>
    <source>
        <strain evidence="4 5">SS-21NJ</strain>
    </source>
</reference>
<feature type="compositionally biased region" description="Pro residues" evidence="2">
    <location>
        <begin position="844"/>
        <end position="859"/>
    </location>
</feature>
<dbReference type="InterPro" id="IPR056823">
    <property type="entry name" value="TEN-like_YD-shell"/>
</dbReference>
<dbReference type="NCBIfam" id="TIGR03696">
    <property type="entry name" value="Rhs_assc_core"/>
    <property type="match status" value="1"/>
</dbReference>
<feature type="region of interest" description="Disordered" evidence="2">
    <location>
        <begin position="844"/>
        <end position="863"/>
    </location>
</feature>
<gene>
    <name evidence="4" type="ORF">IDJ81_13570</name>
</gene>
<proteinExistence type="predicted"/>
<evidence type="ECO:0000256" key="2">
    <source>
        <dbReference type="SAM" id="MobiDB-lite"/>
    </source>
</evidence>
<keyword evidence="1" id="KW-0677">Repeat</keyword>
<evidence type="ECO:0000256" key="1">
    <source>
        <dbReference type="ARBA" id="ARBA00022737"/>
    </source>
</evidence>
<name>A0ABX7K8M4_9SPHN</name>
<sequence length="947" mass="101554">MRLPAPASGQPRPQIDYSYTALYAKEKNASGTLVNVLTPQYKLTQITRCATAATCTGTANETKITIAYGTPNLQPTSVTVAAGDGSLSSTTAYAYDSRDNLISVNGPLPGSGDTEYYFYDATDRRIGSIGPDPDGAGGNPRTAQRVSYDAAGRVWKVESGVASGPTLSDFNAMTVLRSVETTFDSNGRKLTQVLKDSSGSKVSLSQFSYDSVGRLQCSAVRMNPAIYSSLPASACTLGTTGSHGPDRITKLYYDANGRVIRQESGVGTAAVGNDSAMTYTANSKVQTATDGEANRTTYEYDGLDRLAKVRFPVATKGANASSTTDYEQYGYDANSNVVTRRTRRGETLSFAYDALDRLTRKVVPERSGLSSTHTRDVYYGYDLMGRPLYARFDSASGDGISFAYDALGRMTSTTQAMDGVSRTITSAFNTAGARTSLQFPDGNLVNYNRDELSRLHYAGLNAGGYLFYTPYKADGSLSALYRLVTSTAAWGLSDANTKYYYDPVGRLSTVTTDMLGSSNDTSTNFTYNPASQIASTTRTNDAYAWTGHANVDRNYTTNGLNQYTAAGPASFTYDANGNLTSDGSNTYVYDVENRLVSRSGGGTSAALRYDPLGWLYEVSGSASGITRFLYDGDALVGEYNSAGTMLRRYVHGAAEGVDDPLVWFEGAGVADSARRYLYADERGSIVAVTDGNGNKLAINTYDEYGIPGSGNTGRFQYTGQTWVPELGMYYYKARMYSPTLGRFMQTDPIGYADGMNWYNYVGGDPVNAIDPTGLGDIVVTAPKKDPCKEVTVTCLSPGSLIDPVLLPTVEQVFDGGGSSGLPQSDDCSAATNCILVMAAKPTPNFLPPTNPPQAPPTSLPPGHRIRVMPPTQQYPDGYWVQENGNGQPVDPSTGKPPGNVTRPEARARTHVPLPGQPPQSPLRYLRWASPLYIICYAVGICNPAPAN</sequence>
<dbReference type="PANTHER" id="PTHR32305">
    <property type="match status" value="1"/>
</dbReference>
<feature type="domain" description="Teneurin-like YD-shell" evidence="3">
    <location>
        <begin position="287"/>
        <end position="413"/>
    </location>
</feature>
<dbReference type="RefSeq" id="WP_205441700.1">
    <property type="nucleotide sequence ID" value="NZ_CP061510.1"/>
</dbReference>
<dbReference type="Proteomes" id="UP000663637">
    <property type="component" value="Chromosome"/>
</dbReference>